<dbReference type="GO" id="GO:0007089">
    <property type="term" value="P:traversing start control point of mitotic cell cycle"/>
    <property type="evidence" value="ECO:0007669"/>
    <property type="project" value="EnsemblFungi"/>
</dbReference>
<dbReference type="CDD" id="cd01561">
    <property type="entry name" value="CBS_like"/>
    <property type="match status" value="1"/>
</dbReference>
<dbReference type="UniPathway" id="UPA00136"/>
<protein>
    <recommendedName>
        <fullName evidence="4 9">Cystathionine beta-synthase</fullName>
        <ecNumber evidence="4 9">4.2.1.22</ecNumber>
    </recommendedName>
</protein>
<dbReference type="SUPFAM" id="SSF54631">
    <property type="entry name" value="CBS-domain pair"/>
    <property type="match status" value="1"/>
</dbReference>
<dbReference type="HOGENOM" id="CLU_021018_0_0_1"/>
<evidence type="ECO:0000256" key="8">
    <source>
        <dbReference type="PROSITE-ProRule" id="PRU00703"/>
    </source>
</evidence>
<proteinExistence type="inferred from homology"/>
<dbReference type="FunFam" id="3.40.50.1100:FF:000003">
    <property type="entry name" value="Cystathionine beta-synthase"/>
    <property type="match status" value="1"/>
</dbReference>
<dbReference type="FunFam" id="3.40.50.1100:FF:000118">
    <property type="entry name" value="Related to CYS4-cystathionine beta-synthase"/>
    <property type="match status" value="1"/>
</dbReference>
<dbReference type="STRING" id="1071383.J7SAP1"/>
<keyword evidence="12" id="KW-1185">Reference proteome</keyword>
<evidence type="ECO:0000256" key="6">
    <source>
        <dbReference type="ARBA" id="ARBA00023239"/>
    </source>
</evidence>
<comment type="cofactor">
    <cofactor evidence="1 9">
        <name>pyridoxal 5'-phosphate</name>
        <dbReference type="ChEBI" id="CHEBI:597326"/>
    </cofactor>
</comment>
<evidence type="ECO:0000256" key="3">
    <source>
        <dbReference type="ARBA" id="ARBA00007103"/>
    </source>
</evidence>
<keyword evidence="9" id="KW-0028">Amino-acid biosynthesis</keyword>
<dbReference type="GeneID" id="34528101"/>
<feature type="domain" description="CBS" evidence="10">
    <location>
        <begin position="366"/>
        <end position="426"/>
    </location>
</feature>
<comment type="pathway">
    <text evidence="2">Amino-acid biosynthesis; L-cysteine biosynthesis; L-cysteine from L-homocysteine and L-serine: step 1/2.</text>
</comment>
<dbReference type="RefSeq" id="XP_022466591.1">
    <property type="nucleotide sequence ID" value="XM_022610279.1"/>
</dbReference>
<organism evidence="11 12">
    <name type="scientific">Huiozyma naganishii (strain ATCC MYA-139 / BCRC 22969 / CBS 8797 / KCTC 17520 / NBRC 10181 / NCYC 3082 / Yp74L-3)</name>
    <name type="common">Yeast</name>
    <name type="synonym">Kazachstania naganishii</name>
    <dbReference type="NCBI Taxonomy" id="1071383"/>
    <lineage>
        <taxon>Eukaryota</taxon>
        <taxon>Fungi</taxon>
        <taxon>Dikarya</taxon>
        <taxon>Ascomycota</taxon>
        <taxon>Saccharomycotina</taxon>
        <taxon>Saccharomycetes</taxon>
        <taxon>Saccharomycetales</taxon>
        <taxon>Saccharomycetaceae</taxon>
        <taxon>Huiozyma</taxon>
    </lineage>
</organism>
<dbReference type="KEGG" id="kng:KNAG_0J02670"/>
<reference evidence="11 12" key="1">
    <citation type="journal article" date="2011" name="Proc. Natl. Acad. Sci. U.S.A.">
        <title>Evolutionary erosion of yeast sex chromosomes by mating-type switching accidents.</title>
        <authorList>
            <person name="Gordon J.L."/>
            <person name="Armisen D."/>
            <person name="Proux-Wera E."/>
            <person name="Oheigeartaigh S.S."/>
            <person name="Byrne K.P."/>
            <person name="Wolfe K.H."/>
        </authorList>
    </citation>
    <scope>NUCLEOTIDE SEQUENCE [LARGE SCALE GENOMIC DNA]</scope>
    <source>
        <strain evidence="12">ATCC MYA-139 / BCRC 22969 / CBS 8797 / CCRC 22969 / KCTC 17520 / NBRC 10181 / NCYC 3082</strain>
    </source>
</reference>
<dbReference type="GO" id="GO:0004122">
    <property type="term" value="F:cystathionine beta-synthase activity"/>
    <property type="evidence" value="ECO:0007669"/>
    <property type="project" value="UniProtKB-UniRule"/>
</dbReference>
<sequence>MSDFRTNVIDLVGNTPMVELTKLPKALGIKPQVYVKLELYNPGGSTKDRIAKNMIEYAESQGLISPEKSTLIEPTSGNTGIGLALIGAIKGYRTIITLPEKMSNEKVSVLKALGAEIIRTPTEAAWDSPESHIGVARRLEKEIPGAVILDQYNNMRNPDAHYFGTGREIQQQLEHLGKFDSLRAVIAGAGTGGTISGIAKYIKEQNSDIQIVGADPVGSILAQPESLNKADSGEYKVEGIGYDFVPQVLDRSLVDKWYKTEDKSSFIYARQLISNEGVLIGGSSGSAFAALVKYCEDHPELTEKDVLVAIFPDSIRSYLTKFVDDEWLKKNNLWDDDILKRVNSSVKATTNTSNDIFKGATVKDLHLKPVVAVKDDAKVADAIKVLTDNSFDQLPVLTHDNKLSGLVTLSQLLKKISSGAVTKQDSIKGAYLDFSKLNNFDEVSSYNENKSGKKKFVQFNENTKLSDLNNFFERNSSAIITNGLTPIHIVTKMDLLSYLA</sequence>
<evidence type="ECO:0000256" key="7">
    <source>
        <dbReference type="ARBA" id="ARBA00047490"/>
    </source>
</evidence>
<dbReference type="Gene3D" id="3.10.580.10">
    <property type="entry name" value="CBS-domain"/>
    <property type="match status" value="1"/>
</dbReference>
<accession>J7SAP1</accession>
<dbReference type="FunFam" id="3.10.580.10:FF:000052">
    <property type="entry name" value="Cystathionine beta-synthase"/>
    <property type="match status" value="1"/>
</dbReference>
<comment type="catalytic activity">
    <reaction evidence="7 9">
        <text>L-homocysteine + L-serine = L,L-cystathionine + H2O</text>
        <dbReference type="Rhea" id="RHEA:10112"/>
        <dbReference type="ChEBI" id="CHEBI:15377"/>
        <dbReference type="ChEBI" id="CHEBI:33384"/>
        <dbReference type="ChEBI" id="CHEBI:58161"/>
        <dbReference type="ChEBI" id="CHEBI:58199"/>
        <dbReference type="EC" id="4.2.1.22"/>
    </reaction>
</comment>
<keyword evidence="6 9" id="KW-0456">Lyase</keyword>
<dbReference type="GO" id="GO:0006535">
    <property type="term" value="P:cysteine biosynthetic process from serine"/>
    <property type="evidence" value="ECO:0007669"/>
    <property type="project" value="UniProtKB-UniRule"/>
</dbReference>
<dbReference type="SMART" id="SM00116">
    <property type="entry name" value="CBS"/>
    <property type="match status" value="2"/>
</dbReference>
<dbReference type="InterPro" id="IPR046342">
    <property type="entry name" value="CBS_dom_sf"/>
</dbReference>
<evidence type="ECO:0000256" key="2">
    <source>
        <dbReference type="ARBA" id="ARBA00005003"/>
    </source>
</evidence>
<comment type="similarity">
    <text evidence="3 9">Belongs to the cysteine synthase/cystathionine beta-synthase family.</text>
</comment>
<dbReference type="NCBIfam" id="TIGR01137">
    <property type="entry name" value="cysta_beta"/>
    <property type="match status" value="1"/>
</dbReference>
<evidence type="ECO:0000256" key="1">
    <source>
        <dbReference type="ARBA" id="ARBA00001933"/>
    </source>
</evidence>
<reference evidence="12" key="2">
    <citation type="submission" date="2012-08" db="EMBL/GenBank/DDBJ databases">
        <title>Genome sequence of Kazachstania naganishii.</title>
        <authorList>
            <person name="Gordon J.L."/>
            <person name="Armisen D."/>
            <person name="Proux-Wera E."/>
            <person name="OhEigeartaigh S.S."/>
            <person name="Byrne K.P."/>
            <person name="Wolfe K.H."/>
        </authorList>
    </citation>
    <scope>NUCLEOTIDE SEQUENCE [LARGE SCALE GENOMIC DNA]</scope>
    <source>
        <strain evidence="12">ATCC MYA-139 / BCRC 22969 / CBS 8797 / CCRC 22969 / KCTC 17520 / NBRC 10181 / NCYC 3082</strain>
    </source>
</reference>
<dbReference type="PROSITE" id="PS51371">
    <property type="entry name" value="CBS"/>
    <property type="match status" value="1"/>
</dbReference>
<dbReference type="Proteomes" id="UP000006310">
    <property type="component" value="Chromosome 10"/>
</dbReference>
<dbReference type="SUPFAM" id="SSF53686">
    <property type="entry name" value="Tryptophan synthase beta subunit-like PLP-dependent enzymes"/>
    <property type="match status" value="1"/>
</dbReference>
<dbReference type="GO" id="GO:0070814">
    <property type="term" value="P:hydrogen sulfide biosynthetic process"/>
    <property type="evidence" value="ECO:0007669"/>
    <property type="project" value="EnsemblFungi"/>
</dbReference>
<dbReference type="GO" id="GO:0019343">
    <property type="term" value="P:cysteine biosynthetic process via cystathionine"/>
    <property type="evidence" value="ECO:0007669"/>
    <property type="project" value="UniProtKB-UniRule"/>
</dbReference>
<dbReference type="InterPro" id="IPR000644">
    <property type="entry name" value="CBS_dom"/>
</dbReference>
<dbReference type="EMBL" id="HE978323">
    <property type="protein sequence ID" value="CCK72346.1"/>
    <property type="molecule type" value="Genomic_DNA"/>
</dbReference>
<evidence type="ECO:0000313" key="12">
    <source>
        <dbReference type="Proteomes" id="UP000006310"/>
    </source>
</evidence>
<evidence type="ECO:0000256" key="5">
    <source>
        <dbReference type="ARBA" id="ARBA00022898"/>
    </source>
</evidence>
<evidence type="ECO:0000256" key="4">
    <source>
        <dbReference type="ARBA" id="ARBA00012041"/>
    </source>
</evidence>
<dbReference type="EC" id="4.2.1.22" evidence="4 9"/>
<gene>
    <name evidence="11" type="primary">KNAG0J02670</name>
    <name evidence="11" type="ordered locus">KNAG_0J02670</name>
</gene>
<keyword evidence="9" id="KW-0198">Cysteine biosynthesis</keyword>
<name>J7SAP1_HUIN7</name>
<dbReference type="OMA" id="KFADDEW"/>
<dbReference type="OrthoDB" id="728at2759"/>
<keyword evidence="8 9" id="KW-0129">CBS domain</keyword>
<dbReference type="InterPro" id="IPR050214">
    <property type="entry name" value="Cys_Synth/Cystath_Beta-Synth"/>
</dbReference>
<dbReference type="Pfam" id="PF00291">
    <property type="entry name" value="PALP"/>
    <property type="match status" value="1"/>
</dbReference>
<dbReference type="GO" id="GO:0019346">
    <property type="term" value="P:transsulfuration"/>
    <property type="evidence" value="ECO:0007669"/>
    <property type="project" value="EnsemblFungi"/>
</dbReference>
<evidence type="ECO:0000259" key="10">
    <source>
        <dbReference type="PROSITE" id="PS51371"/>
    </source>
</evidence>
<dbReference type="Gene3D" id="3.40.50.1100">
    <property type="match status" value="2"/>
</dbReference>
<keyword evidence="5 9" id="KW-0663">Pyridoxal phosphate</keyword>
<evidence type="ECO:0000256" key="9">
    <source>
        <dbReference type="RuleBase" id="RU361204"/>
    </source>
</evidence>
<dbReference type="InterPro" id="IPR036052">
    <property type="entry name" value="TrpB-like_PALP_sf"/>
</dbReference>
<dbReference type="eggNOG" id="KOG1252">
    <property type="taxonomic scope" value="Eukaryota"/>
</dbReference>
<dbReference type="AlphaFoldDB" id="J7SAP1"/>
<dbReference type="GO" id="GO:0005737">
    <property type="term" value="C:cytoplasm"/>
    <property type="evidence" value="ECO:0007669"/>
    <property type="project" value="EnsemblFungi"/>
</dbReference>
<dbReference type="InterPro" id="IPR005857">
    <property type="entry name" value="Cysta_beta_synth"/>
</dbReference>
<dbReference type="InterPro" id="IPR001926">
    <property type="entry name" value="TrpB-like_PALP"/>
</dbReference>
<dbReference type="Pfam" id="PF00571">
    <property type="entry name" value="CBS"/>
    <property type="match status" value="1"/>
</dbReference>
<dbReference type="PANTHER" id="PTHR10314">
    <property type="entry name" value="CYSTATHIONINE BETA-SYNTHASE"/>
    <property type="match status" value="1"/>
</dbReference>
<evidence type="ECO:0000313" key="11">
    <source>
        <dbReference type="EMBL" id="CCK72346.1"/>
    </source>
</evidence>